<sequence>MLTRLLKAAGALRSPGWMMAGVLVAMLSCGPVSAQEILPETAKPPEKPESSESREERLAKYLSGTQFVGRFTIDGQEAPPKEEAYTISKCEKLPAKDMYRMTARIKYGDVDAEVPLDLKILWAGNAPVITLDSLWIPGMGTFDSRVMLHVSKAGARYAGTWQHGKVGGHLYGKIVPLP</sequence>
<accession>A0A517SYF2</accession>
<proteinExistence type="predicted"/>
<gene>
    <name evidence="1" type="ORF">SV7mr_36240</name>
</gene>
<reference evidence="1 2" key="1">
    <citation type="submission" date="2019-02" db="EMBL/GenBank/DDBJ databases">
        <title>Deep-cultivation of Planctomycetes and their phenomic and genomic characterization uncovers novel biology.</title>
        <authorList>
            <person name="Wiegand S."/>
            <person name="Jogler M."/>
            <person name="Boedeker C."/>
            <person name="Pinto D."/>
            <person name="Vollmers J."/>
            <person name="Rivas-Marin E."/>
            <person name="Kohn T."/>
            <person name="Peeters S.H."/>
            <person name="Heuer A."/>
            <person name="Rast P."/>
            <person name="Oberbeckmann S."/>
            <person name="Bunk B."/>
            <person name="Jeske O."/>
            <person name="Meyerdierks A."/>
            <person name="Storesund J.E."/>
            <person name="Kallscheuer N."/>
            <person name="Luecker S."/>
            <person name="Lage O.M."/>
            <person name="Pohl T."/>
            <person name="Merkel B.J."/>
            <person name="Hornburger P."/>
            <person name="Mueller R.-W."/>
            <person name="Bruemmer F."/>
            <person name="Labrenz M."/>
            <person name="Spormann A.M."/>
            <person name="Op den Camp H."/>
            <person name="Overmann J."/>
            <person name="Amann R."/>
            <person name="Jetten M.S.M."/>
            <person name="Mascher T."/>
            <person name="Medema M.H."/>
            <person name="Devos D.P."/>
            <person name="Kaster A.-K."/>
            <person name="Ovreas L."/>
            <person name="Rohde M."/>
            <person name="Galperin M.Y."/>
            <person name="Jogler C."/>
        </authorList>
    </citation>
    <scope>NUCLEOTIDE SEQUENCE [LARGE SCALE GENOMIC DNA]</scope>
    <source>
        <strain evidence="1 2">SV_7m_r</strain>
    </source>
</reference>
<dbReference type="AlphaFoldDB" id="A0A517SYF2"/>
<dbReference type="PROSITE" id="PS51257">
    <property type="entry name" value="PROKAR_LIPOPROTEIN"/>
    <property type="match status" value="1"/>
</dbReference>
<evidence type="ECO:0000313" key="1">
    <source>
        <dbReference type="EMBL" id="QDT61093.1"/>
    </source>
</evidence>
<dbReference type="Proteomes" id="UP000315003">
    <property type="component" value="Chromosome"/>
</dbReference>
<dbReference type="EMBL" id="CP036272">
    <property type="protein sequence ID" value="QDT61093.1"/>
    <property type="molecule type" value="Genomic_DNA"/>
</dbReference>
<dbReference type="RefSeq" id="WP_145274768.1">
    <property type="nucleotide sequence ID" value="NZ_CP036272.1"/>
</dbReference>
<keyword evidence="2" id="KW-1185">Reference proteome</keyword>
<name>A0A517SYF2_9BACT</name>
<protein>
    <submittedName>
        <fullName evidence="1">Uncharacterized protein</fullName>
    </submittedName>
</protein>
<evidence type="ECO:0000313" key="2">
    <source>
        <dbReference type="Proteomes" id="UP000315003"/>
    </source>
</evidence>
<organism evidence="1 2">
    <name type="scientific">Stieleria bergensis</name>
    <dbReference type="NCBI Taxonomy" id="2528025"/>
    <lineage>
        <taxon>Bacteria</taxon>
        <taxon>Pseudomonadati</taxon>
        <taxon>Planctomycetota</taxon>
        <taxon>Planctomycetia</taxon>
        <taxon>Pirellulales</taxon>
        <taxon>Pirellulaceae</taxon>
        <taxon>Stieleria</taxon>
    </lineage>
</organism>
<dbReference type="OrthoDB" id="286057at2"/>